<dbReference type="Proteomes" id="UP000260680">
    <property type="component" value="Unassembled WGS sequence"/>
</dbReference>
<dbReference type="UniPathway" id="UPA00610">
    <property type="reaction ID" value="UER00667"/>
</dbReference>
<evidence type="ECO:0000313" key="5">
    <source>
        <dbReference type="EMBL" id="RFZ79038.1"/>
    </source>
</evidence>
<reference evidence="4 7" key="2">
    <citation type="journal article" date="2024" name="Int. J. Syst. Evol. Microbiol.">
        <title>Lacrimispora brassicae sp. nov. isolated from fermented cabbage, and proposal of Clostridium indicum Gundawar et al. 2019 and Clostridium methoxybenzovorans Mechichi et al. 1999 as heterotypic synonyms of Lacrimispora amygdalina (Parshina et al. 2003) Haas and Blanchard 2020 and Lacrimispora indolis (McClung and McCoy 1957) Haas and Blanchard 2020, respectively.</title>
        <authorList>
            <person name="Kobayashi H."/>
            <person name="Tanizawa Y."/>
            <person name="Sakamoto M."/>
            <person name="Ohkuma M."/>
            <person name="Tohno M."/>
        </authorList>
    </citation>
    <scope>NUCLEOTIDE SEQUENCE [LARGE SCALE GENOMIC DNA]</scope>
    <source>
        <strain evidence="4 7">DSM 12857</strain>
    </source>
</reference>
<dbReference type="PANTHER" id="PTHR42680">
    <property type="entry name" value="DCTP DEAMINASE"/>
    <property type="match status" value="1"/>
</dbReference>
<dbReference type="Gene3D" id="2.70.40.10">
    <property type="match status" value="1"/>
</dbReference>
<feature type="binding site" evidence="3">
    <location>
        <begin position="121"/>
        <end position="123"/>
    </location>
    <ligand>
        <name>dCTP</name>
        <dbReference type="ChEBI" id="CHEBI:61481"/>
    </ligand>
</feature>
<accession>A0A3E2NDE9</accession>
<dbReference type="EC" id="3.5.4.30" evidence="3"/>
<dbReference type="NCBIfam" id="TIGR02274">
    <property type="entry name" value="dCTP_deam"/>
    <property type="match status" value="1"/>
</dbReference>
<proteinExistence type="inferred from homology"/>
<dbReference type="InterPro" id="IPR011962">
    <property type="entry name" value="dCTP_deaminase"/>
</dbReference>
<dbReference type="InterPro" id="IPR033704">
    <property type="entry name" value="dUTPase_trimeric"/>
</dbReference>
<feature type="binding site" evidence="3">
    <location>
        <position position="156"/>
    </location>
    <ligand>
        <name>dCTP</name>
        <dbReference type="ChEBI" id="CHEBI:61481"/>
    </ligand>
</feature>
<dbReference type="PANTHER" id="PTHR42680:SF3">
    <property type="entry name" value="DCTP DEAMINASE"/>
    <property type="match status" value="1"/>
</dbReference>
<feature type="site" description="Important for bifunctional activity" evidence="3">
    <location>
        <begin position="110"/>
        <end position="111"/>
    </location>
</feature>
<evidence type="ECO:0000313" key="7">
    <source>
        <dbReference type="Proteomes" id="UP001419084"/>
    </source>
</evidence>
<dbReference type="AlphaFoldDB" id="A0A3E2NDE9"/>
<comment type="caution">
    <text evidence="5">The sequence shown here is derived from an EMBL/GenBank/DDBJ whole genome shotgun (WGS) entry which is preliminary data.</text>
</comment>
<dbReference type="RefSeq" id="WP_117416974.1">
    <property type="nucleotide sequence ID" value="NZ_BRPJ01000032.1"/>
</dbReference>
<keyword evidence="3" id="KW-0547">Nucleotide-binding</keyword>
<organism evidence="5 6">
    <name type="scientific">Lacrimispora amygdalina</name>
    <dbReference type="NCBI Taxonomy" id="253257"/>
    <lineage>
        <taxon>Bacteria</taxon>
        <taxon>Bacillati</taxon>
        <taxon>Bacillota</taxon>
        <taxon>Clostridia</taxon>
        <taxon>Lachnospirales</taxon>
        <taxon>Lachnospiraceae</taxon>
        <taxon>Lacrimispora</taxon>
    </lineage>
</organism>
<gene>
    <name evidence="3 5" type="primary">dcd</name>
    <name evidence="5" type="ORF">DS742_10600</name>
    <name evidence="4" type="ORF">LAD12857_18390</name>
</gene>
<evidence type="ECO:0000256" key="2">
    <source>
        <dbReference type="ARBA" id="ARBA00023080"/>
    </source>
</evidence>
<dbReference type="Pfam" id="PF22769">
    <property type="entry name" value="DCD"/>
    <property type="match status" value="1"/>
</dbReference>
<comment type="function">
    <text evidence="3">Bifunctional enzyme that catalyzes both the deamination of dCTP to dUTP and the hydrolysis of dUTP to dUMP without releasing the toxic dUTP intermediate.</text>
</comment>
<keyword evidence="2 3" id="KW-0546">Nucleotide metabolism</keyword>
<dbReference type="GO" id="GO:0008829">
    <property type="term" value="F:dCTP deaminase activity"/>
    <property type="evidence" value="ECO:0007669"/>
    <property type="project" value="InterPro"/>
</dbReference>
<feature type="binding site" evidence="3">
    <location>
        <position position="163"/>
    </location>
    <ligand>
        <name>dCTP</name>
        <dbReference type="ChEBI" id="CHEBI:61481"/>
    </ligand>
</feature>
<sequence>MILSDKTIIKMLKEKTLFIEPLEEGQIQPASVDIRLGNTFSVVEDTSDGIITMQNEIKYKTIVTDKYILLPGQFVLATTLEYFAMPDDLTAFVEGRSSLGRMGLFIQNAGWVDPGFEGEITLELFNANRCAIELQSGRRVGQLVFAKMDENALNPYRGKYQGQKGATGSKVFMDNDVS</sequence>
<dbReference type="EMBL" id="BRPJ01000032">
    <property type="protein sequence ID" value="GLB29916.1"/>
    <property type="molecule type" value="Genomic_DNA"/>
</dbReference>
<evidence type="ECO:0000313" key="4">
    <source>
        <dbReference type="EMBL" id="GLB29916.1"/>
    </source>
</evidence>
<dbReference type="CDD" id="cd07557">
    <property type="entry name" value="trimeric_dUTPase"/>
    <property type="match status" value="1"/>
</dbReference>
<keyword evidence="7" id="KW-1185">Reference proteome</keyword>
<dbReference type="GO" id="GO:0006226">
    <property type="term" value="P:dUMP biosynthetic process"/>
    <property type="evidence" value="ECO:0007669"/>
    <property type="project" value="UniProtKB-UniRule"/>
</dbReference>
<comment type="catalytic activity">
    <reaction evidence="3">
        <text>dCTP + 2 H2O = dUMP + NH4(+) + diphosphate</text>
        <dbReference type="Rhea" id="RHEA:19205"/>
        <dbReference type="ChEBI" id="CHEBI:15377"/>
        <dbReference type="ChEBI" id="CHEBI:28938"/>
        <dbReference type="ChEBI" id="CHEBI:33019"/>
        <dbReference type="ChEBI" id="CHEBI:61481"/>
        <dbReference type="ChEBI" id="CHEBI:246422"/>
        <dbReference type="EC" id="3.5.4.30"/>
    </reaction>
</comment>
<dbReference type="InterPro" id="IPR036157">
    <property type="entry name" value="dUTPase-like_sf"/>
</dbReference>
<evidence type="ECO:0000256" key="1">
    <source>
        <dbReference type="ARBA" id="ARBA00022801"/>
    </source>
</evidence>
<feature type="binding site" evidence="3">
    <location>
        <begin position="96"/>
        <end position="101"/>
    </location>
    <ligand>
        <name>dCTP</name>
        <dbReference type="ChEBI" id="CHEBI:61481"/>
    </ligand>
</feature>
<comment type="similarity">
    <text evidence="3">Belongs to the dCTP deaminase family.</text>
</comment>
<dbReference type="EMBL" id="QOHO01000029">
    <property type="protein sequence ID" value="RFZ79038.1"/>
    <property type="molecule type" value="Genomic_DNA"/>
</dbReference>
<protein>
    <recommendedName>
        <fullName evidence="3">dCTP deaminase, dUMP-forming</fullName>
        <ecNumber evidence="3">3.5.4.30</ecNumber>
    </recommendedName>
    <alternativeName>
        <fullName evidence="3">Bifunctional dCTP deaminase:dUTPase</fullName>
    </alternativeName>
    <alternativeName>
        <fullName evidence="3">DCD-DUT</fullName>
    </alternativeName>
</protein>
<evidence type="ECO:0000313" key="6">
    <source>
        <dbReference type="Proteomes" id="UP000260680"/>
    </source>
</evidence>
<dbReference type="SUPFAM" id="SSF51283">
    <property type="entry name" value="dUTPase-like"/>
    <property type="match status" value="1"/>
</dbReference>
<comment type="subunit">
    <text evidence="3">Homotrimer.</text>
</comment>
<feature type="binding site" evidence="3">
    <location>
        <position position="113"/>
    </location>
    <ligand>
        <name>dCTP</name>
        <dbReference type="ChEBI" id="CHEBI:61481"/>
    </ligand>
</feature>
<name>A0A3E2NDE9_9FIRM</name>
<comment type="pathway">
    <text evidence="3">Pyrimidine metabolism; dUMP biosynthesis; dUMP from dCTP: step 1/1.</text>
</comment>
<dbReference type="GO" id="GO:0033973">
    <property type="term" value="F:dCTP deaminase (dUMP-forming) activity"/>
    <property type="evidence" value="ECO:0007669"/>
    <property type="project" value="UniProtKB-UniRule"/>
</dbReference>
<feature type="binding site" evidence="3">
    <location>
        <position position="159"/>
    </location>
    <ligand>
        <name>dCTP</name>
        <dbReference type="ChEBI" id="CHEBI:61481"/>
    </ligand>
</feature>
<dbReference type="GO" id="GO:0000166">
    <property type="term" value="F:nucleotide binding"/>
    <property type="evidence" value="ECO:0007669"/>
    <property type="project" value="UniProtKB-KW"/>
</dbReference>
<dbReference type="HAMAP" id="MF_00146">
    <property type="entry name" value="dCTP_deaminase"/>
    <property type="match status" value="1"/>
</dbReference>
<evidence type="ECO:0000256" key="3">
    <source>
        <dbReference type="HAMAP-Rule" id="MF_00146"/>
    </source>
</evidence>
<feature type="binding site" evidence="3">
    <location>
        <position position="142"/>
    </location>
    <ligand>
        <name>dCTP</name>
        <dbReference type="ChEBI" id="CHEBI:61481"/>
    </ligand>
</feature>
<reference evidence="5 6" key="1">
    <citation type="submission" date="2018-07" db="EMBL/GenBank/DDBJ databases">
        <title>New species, Clostridium PI-S10-A1B.</title>
        <authorList>
            <person name="Krishna G."/>
            <person name="Summeta K."/>
            <person name="Shikha S."/>
            <person name="Prabhu P.B."/>
            <person name="Suresh K."/>
        </authorList>
    </citation>
    <scope>NUCLEOTIDE SEQUENCE [LARGE SCALE GENOMIC DNA]</scope>
    <source>
        <strain evidence="5 6">PI-S10-A1B</strain>
    </source>
</reference>
<feature type="active site" description="Proton donor/acceptor" evidence="3">
    <location>
        <position position="123"/>
    </location>
</feature>
<dbReference type="OrthoDB" id="9780202at2"/>
<dbReference type="GO" id="GO:0006229">
    <property type="term" value="P:dUTP biosynthetic process"/>
    <property type="evidence" value="ECO:0007669"/>
    <property type="project" value="InterPro"/>
</dbReference>
<keyword evidence="1 3" id="KW-0378">Hydrolase</keyword>
<dbReference type="Proteomes" id="UP001419084">
    <property type="component" value="Unassembled WGS sequence"/>
</dbReference>